<evidence type="ECO:0000256" key="1">
    <source>
        <dbReference type="SAM" id="MobiDB-lite"/>
    </source>
</evidence>
<gene>
    <name evidence="2" type="ORF">FQN60_014110</name>
</gene>
<reference evidence="2 3" key="1">
    <citation type="submission" date="2019-08" db="EMBL/GenBank/DDBJ databases">
        <title>A chromosome-level genome assembly, high-density linkage maps, and genome scans reveal the genomic architecture of hybrid incompatibilities underlying speciation via character displacement in darters (Percidae: Etheostominae).</title>
        <authorList>
            <person name="Moran R.L."/>
            <person name="Catchen J.M."/>
            <person name="Fuller R.C."/>
        </authorList>
    </citation>
    <scope>NUCLEOTIDE SEQUENCE [LARGE SCALE GENOMIC DNA]</scope>
    <source>
        <strain evidence="2">EspeVRDwgs_2016</strain>
        <tissue evidence="2">Muscle</tissue>
    </source>
</reference>
<evidence type="ECO:0000313" key="3">
    <source>
        <dbReference type="Proteomes" id="UP000327493"/>
    </source>
</evidence>
<feature type="region of interest" description="Disordered" evidence="1">
    <location>
        <begin position="44"/>
        <end position="77"/>
    </location>
</feature>
<keyword evidence="3" id="KW-1185">Reference proteome</keyword>
<comment type="caution">
    <text evidence="2">The sequence shown here is derived from an EMBL/GenBank/DDBJ whole genome shotgun (WGS) entry which is preliminary data.</text>
</comment>
<feature type="compositionally biased region" description="Low complexity" evidence="1">
    <location>
        <begin position="46"/>
        <end position="56"/>
    </location>
</feature>
<feature type="region of interest" description="Disordered" evidence="1">
    <location>
        <begin position="240"/>
        <end position="284"/>
    </location>
</feature>
<organism evidence="2 3">
    <name type="scientific">Etheostoma spectabile</name>
    <name type="common">orangethroat darter</name>
    <dbReference type="NCBI Taxonomy" id="54343"/>
    <lineage>
        <taxon>Eukaryota</taxon>
        <taxon>Metazoa</taxon>
        <taxon>Chordata</taxon>
        <taxon>Craniata</taxon>
        <taxon>Vertebrata</taxon>
        <taxon>Euteleostomi</taxon>
        <taxon>Actinopterygii</taxon>
        <taxon>Neopterygii</taxon>
        <taxon>Teleostei</taxon>
        <taxon>Neoteleostei</taxon>
        <taxon>Acanthomorphata</taxon>
        <taxon>Eupercaria</taxon>
        <taxon>Perciformes</taxon>
        <taxon>Percoidei</taxon>
        <taxon>Percidae</taxon>
        <taxon>Etheostomatinae</taxon>
        <taxon>Etheostoma</taxon>
    </lineage>
</organism>
<dbReference type="EMBL" id="VOFY01000008">
    <property type="protein sequence ID" value="KAA8590176.1"/>
    <property type="molecule type" value="Genomic_DNA"/>
</dbReference>
<feature type="non-terminal residue" evidence="2">
    <location>
        <position position="284"/>
    </location>
</feature>
<dbReference type="AlphaFoldDB" id="A0A5J5DBS0"/>
<dbReference type="Gene3D" id="1.25.40.80">
    <property type="match status" value="1"/>
</dbReference>
<protein>
    <submittedName>
        <fullName evidence="2">Uncharacterized protein</fullName>
    </submittedName>
</protein>
<proteinExistence type="predicted"/>
<accession>A0A5J5DBS0</accession>
<feature type="compositionally biased region" description="Basic and acidic residues" evidence="1">
    <location>
        <begin position="275"/>
        <end position="284"/>
    </location>
</feature>
<name>A0A5J5DBS0_9PERO</name>
<dbReference type="InterPro" id="IPR036134">
    <property type="entry name" value="Crypto/Photolyase_FAD-like_sf"/>
</dbReference>
<sequence length="284" mass="31854">MTHSVAVAENSKTLVRKTLQEVLVGREGPEVSFGMCVSALGHQETRSQPHSSYPSSSPYPRPTAPSTPSSHPSTGHISLSEEGACARLEAFLNDGVYRYEKESDRADAPNTSCLPPYLHFGQLSPRWLLWDAKEADCRPPKFQRKLAWRDLAYWQLTSPGNPSDLHTSIALPALARRLLLVTDVVFCQTYPERIVTDLEERRSRSLQDLALVRKEYGRDFTANVMYEGVQREKRLERDHRRINGLPQPPAPQGRARRTLTSNDRLSIVPGASGEPEIKTEGLQV</sequence>
<dbReference type="SUPFAM" id="SSF48173">
    <property type="entry name" value="Cryptochrome/photolyase FAD-binding domain"/>
    <property type="match status" value="1"/>
</dbReference>
<evidence type="ECO:0000313" key="2">
    <source>
        <dbReference type="EMBL" id="KAA8590176.1"/>
    </source>
</evidence>
<dbReference type="Proteomes" id="UP000327493">
    <property type="component" value="Chromosome 8"/>
</dbReference>